<evidence type="ECO:0000313" key="12">
    <source>
        <dbReference type="EnsemblPlants" id="KEH17966"/>
    </source>
</evidence>
<gene>
    <name evidence="11" type="ordered locus">MTR_8g008765</name>
</gene>
<dbReference type="Pfam" id="PF00295">
    <property type="entry name" value="Glyco_hydro_28"/>
    <property type="match status" value="1"/>
</dbReference>
<evidence type="ECO:0000256" key="7">
    <source>
        <dbReference type="ARBA" id="ARBA00023316"/>
    </source>
</evidence>
<reference evidence="12" key="3">
    <citation type="submission" date="2015-04" db="UniProtKB">
        <authorList>
            <consortium name="EnsemblPlants"/>
        </authorList>
    </citation>
    <scope>IDENTIFICATION</scope>
    <source>
        <strain evidence="12">cv. Jemalong A17</strain>
    </source>
</reference>
<dbReference type="eggNOG" id="ENOG502QST2">
    <property type="taxonomic scope" value="Eukaryota"/>
</dbReference>
<dbReference type="SMART" id="SM00710">
    <property type="entry name" value="PbH1"/>
    <property type="match status" value="4"/>
</dbReference>
<dbReference type="GO" id="GO:0005975">
    <property type="term" value="P:carbohydrate metabolic process"/>
    <property type="evidence" value="ECO:0007669"/>
    <property type="project" value="InterPro"/>
</dbReference>
<evidence type="ECO:0000313" key="13">
    <source>
        <dbReference type="Proteomes" id="UP000002051"/>
    </source>
</evidence>
<evidence type="ECO:0000256" key="10">
    <source>
        <dbReference type="SAM" id="SignalP"/>
    </source>
</evidence>
<dbReference type="STRING" id="3880.A0A072TL90"/>
<dbReference type="InterPro" id="IPR000743">
    <property type="entry name" value="Glyco_hydro_28"/>
</dbReference>
<evidence type="ECO:0000256" key="6">
    <source>
        <dbReference type="ARBA" id="ARBA00023295"/>
    </source>
</evidence>
<evidence type="ECO:0000256" key="2">
    <source>
        <dbReference type="ARBA" id="ARBA00008834"/>
    </source>
</evidence>
<feature type="active site" evidence="8">
    <location>
        <position position="240"/>
    </location>
</feature>
<dbReference type="InterPro" id="IPR012334">
    <property type="entry name" value="Pectin_lyas_fold"/>
</dbReference>
<keyword evidence="3" id="KW-0134">Cell wall</keyword>
<evidence type="ECO:0000256" key="1">
    <source>
        <dbReference type="ARBA" id="ARBA00004191"/>
    </source>
</evidence>
<dbReference type="SUPFAM" id="SSF51126">
    <property type="entry name" value="Pectin lyase-like"/>
    <property type="match status" value="1"/>
</dbReference>
<dbReference type="AlphaFoldDB" id="A0A072TL90"/>
<keyword evidence="10" id="KW-0732">Signal</keyword>
<evidence type="ECO:0000256" key="5">
    <source>
        <dbReference type="ARBA" id="ARBA00022801"/>
    </source>
</evidence>
<evidence type="ECO:0000256" key="8">
    <source>
        <dbReference type="PROSITE-ProRule" id="PRU10052"/>
    </source>
</evidence>
<accession>A0A072TL90</accession>
<dbReference type="Gene3D" id="2.160.20.10">
    <property type="entry name" value="Single-stranded right-handed beta-helix, Pectin lyase-like"/>
    <property type="match status" value="1"/>
</dbReference>
<keyword evidence="4" id="KW-0964">Secreted</keyword>
<feature type="chain" id="PRO_5014498796" evidence="10">
    <location>
        <begin position="20"/>
        <end position="346"/>
    </location>
</feature>
<name>A0A072TL90_MEDTR</name>
<dbReference type="PROSITE" id="PS00502">
    <property type="entry name" value="POLYGALACTURONASE"/>
    <property type="match status" value="1"/>
</dbReference>
<evidence type="ECO:0000313" key="11">
    <source>
        <dbReference type="EMBL" id="KEH17966.1"/>
    </source>
</evidence>
<protein>
    <submittedName>
        <fullName evidence="11">Polygalacturonase</fullName>
    </submittedName>
</protein>
<dbReference type="EnsemblPlants" id="KEH17966">
    <property type="protein sequence ID" value="KEH17966"/>
    <property type="gene ID" value="MTR_8g008765"/>
</dbReference>
<reference evidence="11 13" key="2">
    <citation type="journal article" date="2014" name="BMC Genomics">
        <title>An improved genome release (version Mt4.0) for the model legume Medicago truncatula.</title>
        <authorList>
            <person name="Tang H."/>
            <person name="Krishnakumar V."/>
            <person name="Bidwell S."/>
            <person name="Rosen B."/>
            <person name="Chan A."/>
            <person name="Zhou S."/>
            <person name="Gentzbittel L."/>
            <person name="Childs K.L."/>
            <person name="Yandell M."/>
            <person name="Gundlach H."/>
            <person name="Mayer K.F."/>
            <person name="Schwartz D.C."/>
            <person name="Town C.D."/>
        </authorList>
    </citation>
    <scope>GENOME REANNOTATION</scope>
    <source>
        <strain evidence="11">A17</strain>
        <strain evidence="12 13">cv. Jemalong A17</strain>
    </source>
</reference>
<dbReference type="EMBL" id="CM001224">
    <property type="protein sequence ID" value="KEH17966.1"/>
    <property type="molecule type" value="Genomic_DNA"/>
</dbReference>
<evidence type="ECO:0000256" key="4">
    <source>
        <dbReference type="ARBA" id="ARBA00022525"/>
    </source>
</evidence>
<feature type="signal peptide" evidence="10">
    <location>
        <begin position="1"/>
        <end position="19"/>
    </location>
</feature>
<sequence>MQGFLTFILILSFILPCLCTRLNVGTTNAIYNVMQYGAHGDGKTDDSQAFINAFNSACKATGMSTLVIPAGKTFMVSKVIFSGRCNAKVRIQLEGQIVAPSKANSKAQSYWFTIEYVNGLTIDGNGQGGLDGDGSTWWESGGERPGALLFHSCNDLSVSNLRITNSPSSHVSINMCNRTTFSHVSINSPATSPNTDGFDISFSTDIRIENSNIKSGDDCIAVNGGSNFINVTGVTCGPGHGISVGSLGKKRTNDQVSDVHVRNCTFKETQNGARIKTVPGGSGYARHITYDQIILVNVKNSIIIDQYYNDIIPQAGDVSVSDVTYRGFTGTSANDLAIQLNCGSSG</sequence>
<dbReference type="PANTHER" id="PTHR31375">
    <property type="match status" value="1"/>
</dbReference>
<dbReference type="HOGENOM" id="CLU_016031_2_2_1"/>
<dbReference type="InterPro" id="IPR011050">
    <property type="entry name" value="Pectin_lyase_fold/virulence"/>
</dbReference>
<keyword evidence="13" id="KW-1185">Reference proteome</keyword>
<comment type="similarity">
    <text evidence="2 9">Belongs to the glycosyl hydrolase 28 family.</text>
</comment>
<keyword evidence="5 9" id="KW-0378">Hydrolase</keyword>
<evidence type="ECO:0000256" key="3">
    <source>
        <dbReference type="ARBA" id="ARBA00022512"/>
    </source>
</evidence>
<reference evidence="11 13" key="1">
    <citation type="journal article" date="2011" name="Nature">
        <title>The Medicago genome provides insight into the evolution of rhizobial symbioses.</title>
        <authorList>
            <person name="Young N.D."/>
            <person name="Debelle F."/>
            <person name="Oldroyd G.E."/>
            <person name="Geurts R."/>
            <person name="Cannon S.B."/>
            <person name="Udvardi M.K."/>
            <person name="Benedito V.A."/>
            <person name="Mayer K.F."/>
            <person name="Gouzy J."/>
            <person name="Schoof H."/>
            <person name="Van de Peer Y."/>
            <person name="Proost S."/>
            <person name="Cook D.R."/>
            <person name="Meyers B.C."/>
            <person name="Spannagl M."/>
            <person name="Cheung F."/>
            <person name="De Mita S."/>
            <person name="Krishnakumar V."/>
            <person name="Gundlach H."/>
            <person name="Zhou S."/>
            <person name="Mudge J."/>
            <person name="Bharti A.K."/>
            <person name="Murray J.D."/>
            <person name="Naoumkina M.A."/>
            <person name="Rosen B."/>
            <person name="Silverstein K.A."/>
            <person name="Tang H."/>
            <person name="Rombauts S."/>
            <person name="Zhao P.X."/>
            <person name="Zhou P."/>
            <person name="Barbe V."/>
            <person name="Bardou P."/>
            <person name="Bechner M."/>
            <person name="Bellec A."/>
            <person name="Berger A."/>
            <person name="Berges H."/>
            <person name="Bidwell S."/>
            <person name="Bisseling T."/>
            <person name="Choisne N."/>
            <person name="Couloux A."/>
            <person name="Denny R."/>
            <person name="Deshpande S."/>
            <person name="Dai X."/>
            <person name="Doyle J.J."/>
            <person name="Dudez A.M."/>
            <person name="Farmer A.D."/>
            <person name="Fouteau S."/>
            <person name="Franken C."/>
            <person name="Gibelin C."/>
            <person name="Gish J."/>
            <person name="Goldstein S."/>
            <person name="Gonzalez A.J."/>
            <person name="Green P.J."/>
            <person name="Hallab A."/>
            <person name="Hartog M."/>
            <person name="Hua A."/>
            <person name="Humphray S.J."/>
            <person name="Jeong D.H."/>
            <person name="Jing Y."/>
            <person name="Jocker A."/>
            <person name="Kenton S.M."/>
            <person name="Kim D.J."/>
            <person name="Klee K."/>
            <person name="Lai H."/>
            <person name="Lang C."/>
            <person name="Lin S."/>
            <person name="Macmil S.L."/>
            <person name="Magdelenat G."/>
            <person name="Matthews L."/>
            <person name="McCorrison J."/>
            <person name="Monaghan E.L."/>
            <person name="Mun J.H."/>
            <person name="Najar F.Z."/>
            <person name="Nicholson C."/>
            <person name="Noirot C."/>
            <person name="O'Bleness M."/>
            <person name="Paule C.R."/>
            <person name="Poulain J."/>
            <person name="Prion F."/>
            <person name="Qin B."/>
            <person name="Qu C."/>
            <person name="Retzel E.F."/>
            <person name="Riddle C."/>
            <person name="Sallet E."/>
            <person name="Samain S."/>
            <person name="Samson N."/>
            <person name="Sanders I."/>
            <person name="Saurat O."/>
            <person name="Scarpelli C."/>
            <person name="Schiex T."/>
            <person name="Segurens B."/>
            <person name="Severin A.J."/>
            <person name="Sherrier D.J."/>
            <person name="Shi R."/>
            <person name="Sims S."/>
            <person name="Singer S.R."/>
            <person name="Sinharoy S."/>
            <person name="Sterck L."/>
            <person name="Viollet A."/>
            <person name="Wang B.B."/>
            <person name="Wang K."/>
            <person name="Wang M."/>
            <person name="Wang X."/>
            <person name="Warfsmann J."/>
            <person name="Weissenbach J."/>
            <person name="White D.D."/>
            <person name="White J.D."/>
            <person name="Wiley G.B."/>
            <person name="Wincker P."/>
            <person name="Xing Y."/>
            <person name="Yang L."/>
            <person name="Yao Z."/>
            <person name="Ying F."/>
            <person name="Zhai J."/>
            <person name="Zhou L."/>
            <person name="Zuber A."/>
            <person name="Denarie J."/>
            <person name="Dixon R.A."/>
            <person name="May G.D."/>
            <person name="Schwartz D.C."/>
            <person name="Rogers J."/>
            <person name="Quetier F."/>
            <person name="Town C.D."/>
            <person name="Roe B.A."/>
        </authorList>
    </citation>
    <scope>NUCLEOTIDE SEQUENCE [LARGE SCALE GENOMIC DNA]</scope>
    <source>
        <strain evidence="11">A17</strain>
        <strain evidence="12 13">cv. Jemalong A17</strain>
    </source>
</reference>
<dbReference type="Proteomes" id="UP000002051">
    <property type="component" value="Chromosome 8"/>
</dbReference>
<evidence type="ECO:0000256" key="9">
    <source>
        <dbReference type="RuleBase" id="RU361169"/>
    </source>
</evidence>
<dbReference type="GO" id="GO:0004650">
    <property type="term" value="F:polygalacturonase activity"/>
    <property type="evidence" value="ECO:0007669"/>
    <property type="project" value="InterPro"/>
</dbReference>
<dbReference type="InterPro" id="IPR006626">
    <property type="entry name" value="PbH1"/>
</dbReference>
<organism evidence="11 13">
    <name type="scientific">Medicago truncatula</name>
    <name type="common">Barrel medic</name>
    <name type="synonym">Medicago tribuloides</name>
    <dbReference type="NCBI Taxonomy" id="3880"/>
    <lineage>
        <taxon>Eukaryota</taxon>
        <taxon>Viridiplantae</taxon>
        <taxon>Streptophyta</taxon>
        <taxon>Embryophyta</taxon>
        <taxon>Tracheophyta</taxon>
        <taxon>Spermatophyta</taxon>
        <taxon>Magnoliopsida</taxon>
        <taxon>eudicotyledons</taxon>
        <taxon>Gunneridae</taxon>
        <taxon>Pentapetalae</taxon>
        <taxon>rosids</taxon>
        <taxon>fabids</taxon>
        <taxon>Fabales</taxon>
        <taxon>Fabaceae</taxon>
        <taxon>Papilionoideae</taxon>
        <taxon>50 kb inversion clade</taxon>
        <taxon>NPAAA clade</taxon>
        <taxon>Hologalegina</taxon>
        <taxon>IRL clade</taxon>
        <taxon>Trifolieae</taxon>
        <taxon>Medicago</taxon>
    </lineage>
</organism>
<keyword evidence="6 9" id="KW-0326">Glycosidase</keyword>
<comment type="subcellular location">
    <subcellularLocation>
        <location evidence="1">Secreted</location>
        <location evidence="1">Cell wall</location>
    </subcellularLocation>
</comment>
<proteinExistence type="inferred from homology"/>
<dbReference type="PaxDb" id="3880-AET01228"/>
<dbReference type="GO" id="GO:0071555">
    <property type="term" value="P:cell wall organization"/>
    <property type="evidence" value="ECO:0007669"/>
    <property type="project" value="UniProtKB-KW"/>
</dbReference>
<keyword evidence="7" id="KW-0961">Cell wall biogenesis/degradation</keyword>